<feature type="compositionally biased region" description="Basic and acidic residues" evidence="7">
    <location>
        <begin position="189"/>
        <end position="198"/>
    </location>
</feature>
<evidence type="ECO:0000259" key="9">
    <source>
        <dbReference type="Pfam" id="PF22148"/>
    </source>
</evidence>
<dbReference type="Pfam" id="PF00082">
    <property type="entry name" value="Peptidase_S8"/>
    <property type="match status" value="1"/>
</dbReference>
<evidence type="ECO:0000256" key="1">
    <source>
        <dbReference type="ARBA" id="ARBA00011073"/>
    </source>
</evidence>
<keyword evidence="4 5" id="KW-0720">Serine protease</keyword>
<name>W4MD21_9BACT</name>
<dbReference type="InterPro" id="IPR022398">
    <property type="entry name" value="Peptidase_S8_His-AS"/>
</dbReference>
<comment type="similarity">
    <text evidence="1 5 6">Belongs to the peptidase S8 family.</text>
</comment>
<gene>
    <name evidence="10" type="ORF">ETSY2_09085</name>
</gene>
<sequence>MGTAAGRPAYMPGELLVKFRSHMSREQIAAFNVTQGATILGHHQTLDIYRLQVRGDRLAKAAAYHSSPVVEWAQPNRIFYPGLVPNDPFYQDFEGTLTDLQKWYFGVENLNAEEAWDLTTGRPDVVVAIIDTGVGLDHPDLADNIWVNSEEIPGNDQDDDNNGFVDDINGFDFCSGPFNIGQLCSGTDNDPRPERGDGIDNDGDGFTDDNVSHGTLVAGAAAAIGDNDALGAGAAHQVQLMALKVFVDDGGARGDTILAAIDYAIQNGADVINMSLGGPAGEDCPTFDRAFESAITTAFEQNIVVVVAAGNDNALGPGSPASCTHAISVGASGTGIAAMGGPGFPGEIDERADFTNFGRSPSQSFGVDVVAPGVRLAGPSVCSQADVNLSIPGCEQPGDAIAEIASGTSFSSPLVAGLAALIISRARDLDRELSAEQVRMIIRSNTQDLPDDLNDAPDAGPDWDGQGRVDFLAAVLAVDDPESPDEGGVGCDITMSQPVYMNGAEVTAMEIRITNSGPDPVPVEAKIWQVLPDAPVAPPEPPVNLAELPLELPPEYDQDFGPHVFFPVTADIPRGSYEVNCRLIHLVTGETLSTDINPFAIRNSFGRQ</sequence>
<dbReference type="Gene3D" id="3.40.50.200">
    <property type="entry name" value="Peptidase S8/S53 domain"/>
    <property type="match status" value="1"/>
</dbReference>
<dbReference type="PANTHER" id="PTHR43806:SF11">
    <property type="entry name" value="CEREVISIN-RELATED"/>
    <property type="match status" value="1"/>
</dbReference>
<evidence type="ECO:0000259" key="8">
    <source>
        <dbReference type="Pfam" id="PF00082"/>
    </source>
</evidence>
<feature type="region of interest" description="Disordered" evidence="7">
    <location>
        <begin position="184"/>
        <end position="207"/>
    </location>
</feature>
<dbReference type="PANTHER" id="PTHR43806">
    <property type="entry name" value="PEPTIDASE S8"/>
    <property type="match status" value="1"/>
</dbReference>
<comment type="caution">
    <text evidence="10">The sequence shown here is derived from an EMBL/GenBank/DDBJ whole genome shotgun (WGS) entry which is preliminary data.</text>
</comment>
<evidence type="ECO:0000256" key="4">
    <source>
        <dbReference type="ARBA" id="ARBA00022825"/>
    </source>
</evidence>
<dbReference type="PROSITE" id="PS00136">
    <property type="entry name" value="SUBTILASE_ASP"/>
    <property type="match status" value="1"/>
</dbReference>
<dbReference type="PATRIC" id="fig|1429439.4.peg.1560"/>
<feature type="active site" description="Charge relay system" evidence="5">
    <location>
        <position position="213"/>
    </location>
</feature>
<proteinExistence type="inferred from homology"/>
<evidence type="ECO:0000256" key="2">
    <source>
        <dbReference type="ARBA" id="ARBA00022670"/>
    </source>
</evidence>
<dbReference type="InterPro" id="IPR015500">
    <property type="entry name" value="Peptidase_S8_subtilisin-rel"/>
</dbReference>
<evidence type="ECO:0000256" key="3">
    <source>
        <dbReference type="ARBA" id="ARBA00022801"/>
    </source>
</evidence>
<dbReference type="HOGENOM" id="CLU_423175_0_0_7"/>
<dbReference type="EMBL" id="AZHX01000368">
    <property type="protein sequence ID" value="ETX07801.1"/>
    <property type="molecule type" value="Genomic_DNA"/>
</dbReference>
<evidence type="ECO:0000256" key="6">
    <source>
        <dbReference type="RuleBase" id="RU003355"/>
    </source>
</evidence>
<keyword evidence="3 5" id="KW-0378">Hydrolase</keyword>
<dbReference type="InterPro" id="IPR036852">
    <property type="entry name" value="Peptidase_S8/S53_dom_sf"/>
</dbReference>
<dbReference type="InterPro" id="IPR000209">
    <property type="entry name" value="Peptidase_S8/S53_dom"/>
</dbReference>
<dbReference type="InterPro" id="IPR023827">
    <property type="entry name" value="Peptidase_S8_Asp-AS"/>
</dbReference>
<dbReference type="InterPro" id="IPR023828">
    <property type="entry name" value="Peptidase_S8_Ser-AS"/>
</dbReference>
<dbReference type="InterPro" id="IPR054399">
    <property type="entry name" value="Fervidolysin-like_N_prodom"/>
</dbReference>
<dbReference type="PRINTS" id="PR00723">
    <property type="entry name" value="SUBTILISIN"/>
</dbReference>
<evidence type="ECO:0000256" key="5">
    <source>
        <dbReference type="PROSITE-ProRule" id="PRU01240"/>
    </source>
</evidence>
<dbReference type="GO" id="GO:0004252">
    <property type="term" value="F:serine-type endopeptidase activity"/>
    <property type="evidence" value="ECO:0007669"/>
    <property type="project" value="UniProtKB-UniRule"/>
</dbReference>
<reference evidence="10 11" key="1">
    <citation type="journal article" date="2014" name="Nature">
        <title>An environmental bacterial taxon with a large and distinct metabolic repertoire.</title>
        <authorList>
            <person name="Wilson M.C."/>
            <person name="Mori T."/>
            <person name="Ruckert C."/>
            <person name="Uria A.R."/>
            <person name="Helf M.J."/>
            <person name="Takada K."/>
            <person name="Gernert C."/>
            <person name="Steffens U.A."/>
            <person name="Heycke N."/>
            <person name="Schmitt S."/>
            <person name="Rinke C."/>
            <person name="Helfrich E.J."/>
            <person name="Brachmann A.O."/>
            <person name="Gurgui C."/>
            <person name="Wakimoto T."/>
            <person name="Kracht M."/>
            <person name="Crusemann M."/>
            <person name="Hentschel U."/>
            <person name="Abe I."/>
            <person name="Matsunaga S."/>
            <person name="Kalinowski J."/>
            <person name="Takeyama H."/>
            <person name="Piel J."/>
        </authorList>
    </citation>
    <scope>NUCLEOTIDE SEQUENCE [LARGE SCALE GENOMIC DNA]</scope>
    <source>
        <strain evidence="11">TSY2</strain>
    </source>
</reference>
<dbReference type="Proteomes" id="UP000019140">
    <property type="component" value="Unassembled WGS sequence"/>
</dbReference>
<organism evidence="10 11">
    <name type="scientific">Candidatus Entotheonella gemina</name>
    <dbReference type="NCBI Taxonomy" id="1429439"/>
    <lineage>
        <taxon>Bacteria</taxon>
        <taxon>Pseudomonadati</taxon>
        <taxon>Nitrospinota/Tectimicrobiota group</taxon>
        <taxon>Candidatus Tectimicrobiota</taxon>
        <taxon>Candidatus Entotheonellia</taxon>
        <taxon>Candidatus Entotheonellales</taxon>
        <taxon>Candidatus Entotheonellaceae</taxon>
        <taxon>Candidatus Entotheonella</taxon>
    </lineage>
</organism>
<dbReference type="InterPro" id="IPR050131">
    <property type="entry name" value="Peptidase_S8_subtilisin-like"/>
</dbReference>
<accession>W4MD21</accession>
<feature type="active site" description="Charge relay system" evidence="5">
    <location>
        <position position="131"/>
    </location>
</feature>
<dbReference type="SUPFAM" id="SSF52743">
    <property type="entry name" value="Subtilisin-like"/>
    <property type="match status" value="1"/>
</dbReference>
<dbReference type="PROSITE" id="PS00138">
    <property type="entry name" value="SUBTILASE_SER"/>
    <property type="match status" value="1"/>
</dbReference>
<protein>
    <submittedName>
        <fullName evidence="10">Uncharacterized protein</fullName>
    </submittedName>
</protein>
<evidence type="ECO:0000256" key="7">
    <source>
        <dbReference type="SAM" id="MobiDB-lite"/>
    </source>
</evidence>
<dbReference type="GO" id="GO:0006508">
    <property type="term" value="P:proteolysis"/>
    <property type="evidence" value="ECO:0007669"/>
    <property type="project" value="UniProtKB-KW"/>
</dbReference>
<evidence type="ECO:0000313" key="11">
    <source>
        <dbReference type="Proteomes" id="UP000019140"/>
    </source>
</evidence>
<dbReference type="PROSITE" id="PS00137">
    <property type="entry name" value="SUBTILASE_HIS"/>
    <property type="match status" value="1"/>
</dbReference>
<keyword evidence="2 5" id="KW-0645">Protease</keyword>
<feature type="domain" description="Fervidolysin-like N-terminal prodomain" evidence="9">
    <location>
        <begin position="4"/>
        <end position="76"/>
    </location>
</feature>
<dbReference type="PROSITE" id="PS51892">
    <property type="entry name" value="SUBTILASE"/>
    <property type="match status" value="1"/>
</dbReference>
<feature type="active site" description="Charge relay system" evidence="5">
    <location>
        <position position="409"/>
    </location>
</feature>
<feature type="domain" description="Peptidase S8/S53" evidence="8">
    <location>
        <begin position="124"/>
        <end position="451"/>
    </location>
</feature>
<dbReference type="AlphaFoldDB" id="W4MD21"/>
<keyword evidence="11" id="KW-1185">Reference proteome</keyword>
<evidence type="ECO:0000313" key="10">
    <source>
        <dbReference type="EMBL" id="ETX07801.1"/>
    </source>
</evidence>
<dbReference type="Pfam" id="PF22148">
    <property type="entry name" value="Fervidolysin_NPro-like"/>
    <property type="match status" value="1"/>
</dbReference>